<feature type="site" description="Important for autoinhibition of adenylyltransferase activity" evidence="1">
    <location>
        <position position="259"/>
    </location>
</feature>
<gene>
    <name evidence="4" type="ORF">PXEA_LOCUS19396</name>
</gene>
<proteinExistence type="predicted"/>
<protein>
    <submittedName>
        <fullName evidence="4">Uncharacterized protein</fullName>
    </submittedName>
</protein>
<dbReference type="PANTHER" id="PTHR13504">
    <property type="entry name" value="FIDO DOMAIN-CONTAINING PROTEIN DDB_G0283145"/>
    <property type="match status" value="1"/>
</dbReference>
<name>A0A448X1Q4_9PLAT</name>
<dbReference type="Pfam" id="PF13414">
    <property type="entry name" value="TPR_11"/>
    <property type="match status" value="1"/>
</dbReference>
<dbReference type="OrthoDB" id="439046at2759"/>
<keyword evidence="5" id="KW-1185">Reference proteome</keyword>
<sequence>MPSYKLRIYACITSLFIICITPFDLWESIFEFVDHKAASFNLANAVRSTTAFHLANIFFYSDKKSKGILLPTIQILDDDREAGLSDLRREAENSLKSAIGHRASGHISKALKLLEHAVRLDPNNADIYVELGQVLEEKWRYHIKLDDSSSTTELNSRNFATHPVSAVRTYSDFNPMLNKLISSADHMYGMALTLDPVNTRALINRRRTLPLIEKIDQHRFNLIDMKMAQFYKIPETNPGLRQAKLDHYFRHIYHSSAIEGNTLSLAQTRSLLETRLAVGGKSIIEQNEILGLDLALRFLNTTLLRGPSRPLGIGDILELHRRVLAYVDISEAGRFRHTQVCFAYYFKYLVAT</sequence>
<dbReference type="PANTHER" id="PTHR13504:SF34">
    <property type="entry name" value="PROTEIN ADENYLYLTRANSFERASE FICD"/>
    <property type="match status" value="1"/>
</dbReference>
<dbReference type="Gene3D" id="1.25.40.10">
    <property type="entry name" value="Tetratricopeptide repeat domain"/>
    <property type="match status" value="1"/>
</dbReference>
<accession>A0A448X1Q4</accession>
<reference evidence="4" key="1">
    <citation type="submission" date="2018-11" db="EMBL/GenBank/DDBJ databases">
        <authorList>
            <consortium name="Pathogen Informatics"/>
        </authorList>
    </citation>
    <scope>NUCLEOTIDE SEQUENCE</scope>
</reference>
<comment type="caution">
    <text evidence="4">The sequence shown here is derived from an EMBL/GenBank/DDBJ whole genome shotgun (WGS) entry which is preliminary data.</text>
</comment>
<dbReference type="InterPro" id="IPR011990">
    <property type="entry name" value="TPR-like_helical_dom_sf"/>
</dbReference>
<dbReference type="AlphaFoldDB" id="A0A448X1Q4"/>
<dbReference type="EMBL" id="CAAALY010077170">
    <property type="protein sequence ID" value="VEL25956.1"/>
    <property type="molecule type" value="Genomic_DNA"/>
</dbReference>
<dbReference type="PROSITE" id="PS50005">
    <property type="entry name" value="TPR"/>
    <property type="match status" value="1"/>
</dbReference>
<evidence type="ECO:0000313" key="4">
    <source>
        <dbReference type="EMBL" id="VEL25956.1"/>
    </source>
</evidence>
<dbReference type="InterPro" id="IPR019734">
    <property type="entry name" value="TPR_rpt"/>
</dbReference>
<evidence type="ECO:0000313" key="5">
    <source>
        <dbReference type="Proteomes" id="UP000784294"/>
    </source>
</evidence>
<dbReference type="InterPro" id="IPR040198">
    <property type="entry name" value="Fido_containing"/>
</dbReference>
<dbReference type="SUPFAM" id="SSF48452">
    <property type="entry name" value="TPR-like"/>
    <property type="match status" value="1"/>
</dbReference>
<evidence type="ECO:0000256" key="3">
    <source>
        <dbReference type="PROSITE-ProRule" id="PRU00339"/>
    </source>
</evidence>
<evidence type="ECO:0000256" key="1">
    <source>
        <dbReference type="PIRSR" id="PIRSR640198-3"/>
    </source>
</evidence>
<keyword evidence="3" id="KW-0802">TPR repeat</keyword>
<organism evidence="4 5">
    <name type="scientific">Protopolystoma xenopodis</name>
    <dbReference type="NCBI Taxonomy" id="117903"/>
    <lineage>
        <taxon>Eukaryota</taxon>
        <taxon>Metazoa</taxon>
        <taxon>Spiralia</taxon>
        <taxon>Lophotrochozoa</taxon>
        <taxon>Platyhelminthes</taxon>
        <taxon>Monogenea</taxon>
        <taxon>Polyopisthocotylea</taxon>
        <taxon>Polystomatidea</taxon>
        <taxon>Polystomatidae</taxon>
        <taxon>Protopolystoma</taxon>
    </lineage>
</organism>
<evidence type="ECO:0000256" key="2">
    <source>
        <dbReference type="PIRSR" id="PIRSR640198-4"/>
    </source>
</evidence>
<feature type="non-terminal residue" evidence="4">
    <location>
        <position position="1"/>
    </location>
</feature>
<feature type="repeat" description="TPR" evidence="3">
    <location>
        <begin position="91"/>
        <end position="124"/>
    </location>
</feature>
<dbReference type="InterPro" id="IPR036597">
    <property type="entry name" value="Fido-like_dom_sf"/>
</dbReference>
<dbReference type="Proteomes" id="UP000784294">
    <property type="component" value="Unassembled WGS sequence"/>
</dbReference>
<feature type="glycosylation site" description="N-linked (GlcNAc...) asparagine" evidence="2">
    <location>
        <position position="300"/>
    </location>
</feature>
<dbReference type="Gene3D" id="1.10.3290.10">
    <property type="entry name" value="Fido-like domain"/>
    <property type="match status" value="1"/>
</dbReference>